<organism evidence="1 2">
    <name type="scientific">[Clostridium] asparagiforme DSM 15981</name>
    <dbReference type="NCBI Taxonomy" id="518636"/>
    <lineage>
        <taxon>Bacteria</taxon>
        <taxon>Bacillati</taxon>
        <taxon>Bacillota</taxon>
        <taxon>Clostridia</taxon>
        <taxon>Lachnospirales</taxon>
        <taxon>Lachnospiraceae</taxon>
        <taxon>Enterocloster</taxon>
    </lineage>
</organism>
<keyword evidence="2" id="KW-1185">Reference proteome</keyword>
<sequence>MPTKYNKETYPLSTTCGCRQSIIRNAAFAAGNRWMARDTKRY</sequence>
<dbReference type="EMBL" id="ACCJ01000436">
    <property type="protein sequence ID" value="EEG52665.1"/>
    <property type="molecule type" value="Genomic_DNA"/>
</dbReference>
<comment type="caution">
    <text evidence="1">The sequence shown here is derived from an EMBL/GenBank/DDBJ whole genome shotgun (WGS) entry which is preliminary data.</text>
</comment>
<gene>
    <name evidence="1" type="ORF">CLOSTASPAR_05292</name>
</gene>
<reference evidence="1 2" key="1">
    <citation type="submission" date="2009-02" db="EMBL/GenBank/DDBJ databases">
        <title>Draft genome sequence of Clostridium asparagiforme (DSM 15981).</title>
        <authorList>
            <person name="Sudarsanam P."/>
            <person name="Ley R."/>
            <person name="Guruge J."/>
            <person name="Turnbaugh P.J."/>
            <person name="Mahowald M."/>
            <person name="Liep D."/>
            <person name="Gordon J."/>
        </authorList>
    </citation>
    <scope>NUCLEOTIDE SEQUENCE [LARGE SCALE GENOMIC DNA]</scope>
    <source>
        <strain evidence="1 2">DSM 15981</strain>
    </source>
</reference>
<dbReference type="HOGENOM" id="CLU_3249311_0_0_9"/>
<accession>C0D7P5</accession>
<proteinExistence type="predicted"/>
<protein>
    <submittedName>
        <fullName evidence="1">Uncharacterized protein</fullName>
    </submittedName>
</protein>
<dbReference type="Proteomes" id="UP000004756">
    <property type="component" value="Unassembled WGS sequence"/>
</dbReference>
<evidence type="ECO:0000313" key="1">
    <source>
        <dbReference type="EMBL" id="EEG52665.1"/>
    </source>
</evidence>
<name>C0D7P5_9FIRM</name>
<evidence type="ECO:0000313" key="2">
    <source>
        <dbReference type="Proteomes" id="UP000004756"/>
    </source>
</evidence>
<dbReference type="AlphaFoldDB" id="C0D7P5"/>